<evidence type="ECO:0000256" key="1">
    <source>
        <dbReference type="SAM" id="MobiDB-lite"/>
    </source>
</evidence>
<feature type="compositionally biased region" description="Basic residues" evidence="1">
    <location>
        <begin position="134"/>
        <end position="147"/>
    </location>
</feature>
<dbReference type="RefSeq" id="WP_096467537.1">
    <property type="nucleotide sequence ID" value="NZ_AP017312.1"/>
</dbReference>
<keyword evidence="3" id="KW-1185">Reference proteome</keyword>
<feature type="compositionally biased region" description="Polar residues" evidence="1">
    <location>
        <begin position="15"/>
        <end position="24"/>
    </location>
</feature>
<feature type="region of interest" description="Disordered" evidence="1">
    <location>
        <begin position="123"/>
        <end position="155"/>
    </location>
</feature>
<dbReference type="EMBL" id="AP017312">
    <property type="protein sequence ID" value="BAU29902.1"/>
    <property type="molecule type" value="Genomic_DNA"/>
</dbReference>
<feature type="region of interest" description="Disordered" evidence="1">
    <location>
        <begin position="1"/>
        <end position="38"/>
    </location>
</feature>
<protein>
    <submittedName>
        <fullName evidence="2">Uncharacterized protein</fullName>
    </submittedName>
</protein>
<feature type="compositionally biased region" description="Basic residues" evidence="1">
    <location>
        <begin position="1"/>
        <end position="12"/>
    </location>
</feature>
<reference evidence="2 3" key="1">
    <citation type="submission" date="2015-12" db="EMBL/GenBank/DDBJ databases">
        <title>Genome sequence of Aneurinibacillus soli.</title>
        <authorList>
            <person name="Lee J.S."/>
            <person name="Lee K.C."/>
            <person name="Kim K.K."/>
            <person name="Lee B.W."/>
        </authorList>
    </citation>
    <scope>NUCLEOTIDE SEQUENCE [LARGE SCALE GENOMIC DNA]</scope>
    <source>
        <strain evidence="2 3">CB4</strain>
    </source>
</reference>
<organism evidence="2 3">
    <name type="scientific">Aneurinibacillus soli</name>
    <dbReference type="NCBI Taxonomy" id="1500254"/>
    <lineage>
        <taxon>Bacteria</taxon>
        <taxon>Bacillati</taxon>
        <taxon>Bacillota</taxon>
        <taxon>Bacilli</taxon>
        <taxon>Bacillales</taxon>
        <taxon>Paenibacillaceae</taxon>
        <taxon>Aneurinibacillus group</taxon>
        <taxon>Aneurinibacillus</taxon>
    </lineage>
</organism>
<evidence type="ECO:0000313" key="2">
    <source>
        <dbReference type="EMBL" id="BAU29902.1"/>
    </source>
</evidence>
<proteinExistence type="predicted"/>
<name>A0A0U5BNV6_9BACL</name>
<accession>A0A0U5BNV6</accession>
<dbReference type="OrthoDB" id="2680493at2"/>
<dbReference type="KEGG" id="asoc:CB4_04156"/>
<dbReference type="Proteomes" id="UP000217696">
    <property type="component" value="Chromosome"/>
</dbReference>
<feature type="region of interest" description="Disordered" evidence="1">
    <location>
        <begin position="52"/>
        <end position="94"/>
    </location>
</feature>
<gene>
    <name evidence="2" type="ORF">CB4_04156</name>
</gene>
<dbReference type="AlphaFoldDB" id="A0A0U5BNV6"/>
<sequence length="181" mass="20066">MAEKKIRTRKHHSDSGSQRLTGIEQSIGEMENRMNETKQSIHKIEGMLKELSHPKKRAAIHKQATSQAERPHRPRRSLFSLFTGKHQEEPRKSSLLASLTGGGFKASDLTTIAELLQNPAVQSLLKNNSPAKSNSRKKGAKKNRKTKGNNPITGALGNMDMAQIMTLLQNPAVQAMLKNIL</sequence>
<evidence type="ECO:0000313" key="3">
    <source>
        <dbReference type="Proteomes" id="UP000217696"/>
    </source>
</evidence>